<keyword evidence="1" id="KW-0233">DNA recombination</keyword>
<protein>
    <recommendedName>
        <fullName evidence="4">Phage integrase</fullName>
    </recommendedName>
</protein>
<proteinExistence type="predicted"/>
<dbReference type="InterPro" id="IPR013762">
    <property type="entry name" value="Integrase-like_cat_sf"/>
</dbReference>
<evidence type="ECO:0000313" key="3">
    <source>
        <dbReference type="Proteomes" id="UP000701702"/>
    </source>
</evidence>
<dbReference type="CDD" id="cd00397">
    <property type="entry name" value="DNA_BRE_C"/>
    <property type="match status" value="1"/>
</dbReference>
<keyword evidence="3" id="KW-1185">Reference proteome</keyword>
<reference evidence="2 3" key="1">
    <citation type="submission" date="2021-08" db="EMBL/GenBank/DDBJ databases">
        <authorList>
            <person name="Peeters C."/>
        </authorList>
    </citation>
    <scope>NUCLEOTIDE SEQUENCE [LARGE SCALE GENOMIC DNA]</scope>
    <source>
        <strain evidence="2 3">LMG 23994</strain>
    </source>
</reference>
<comment type="caution">
    <text evidence="2">The sequence shown here is derived from an EMBL/GenBank/DDBJ whole genome shotgun (WGS) entry which is preliminary data.</text>
</comment>
<dbReference type="EMBL" id="CAJZAF010000009">
    <property type="protein sequence ID" value="CAG9170831.1"/>
    <property type="molecule type" value="Genomic_DNA"/>
</dbReference>
<organism evidence="2 3">
    <name type="scientific">Cupriavidus pinatubonensis</name>
    <dbReference type="NCBI Taxonomy" id="248026"/>
    <lineage>
        <taxon>Bacteria</taxon>
        <taxon>Pseudomonadati</taxon>
        <taxon>Pseudomonadota</taxon>
        <taxon>Betaproteobacteria</taxon>
        <taxon>Burkholderiales</taxon>
        <taxon>Burkholderiaceae</taxon>
        <taxon>Cupriavidus</taxon>
    </lineage>
</organism>
<dbReference type="InterPro" id="IPR011010">
    <property type="entry name" value="DNA_brk_join_enz"/>
</dbReference>
<dbReference type="Gene3D" id="1.10.443.10">
    <property type="entry name" value="Intergrase catalytic core"/>
    <property type="match status" value="1"/>
</dbReference>
<evidence type="ECO:0000256" key="1">
    <source>
        <dbReference type="ARBA" id="ARBA00023172"/>
    </source>
</evidence>
<gene>
    <name evidence="2" type="ORF">LMG23994_02018</name>
</gene>
<evidence type="ECO:0008006" key="4">
    <source>
        <dbReference type="Google" id="ProtNLM"/>
    </source>
</evidence>
<sequence length="330" mass="38196">MRNASSGLAETQYHQLLEGRFYLANIRIEAEISMFIAQTGMNSSQALNEELQKFFYISHLDGYEVKDHKNRRRGMVLFQIFKDYKAHFERYLEWRRKLFPDSGKLFPLIGREGTRQERRFNGARIKLICQELGIPYVPPRTLRNTRINWLLRKSADPELTADLAQHTTETLLTVYALPSLQRAMVETVCFWSKADPHLVRTESVAPGDCTGTPKPVEDMPDEAPKPDCIKAAGCLWCQNHRDVDSFDHIWALASFKHLKAIELSKARTPITDKSVPPSQSAIDRINDKLRWYEQSNETRRDWVSEAQARIEEGDWHPNFAYDILELEGEA</sequence>
<dbReference type="SUPFAM" id="SSF56349">
    <property type="entry name" value="DNA breaking-rejoining enzymes"/>
    <property type="match status" value="1"/>
</dbReference>
<evidence type="ECO:0000313" key="2">
    <source>
        <dbReference type="EMBL" id="CAG9170831.1"/>
    </source>
</evidence>
<accession>A0ABN7YFA8</accession>
<name>A0ABN7YFA8_9BURK</name>
<dbReference type="Proteomes" id="UP000701702">
    <property type="component" value="Unassembled WGS sequence"/>
</dbReference>